<gene>
    <name evidence="1" type="ORF">A2W41_00205</name>
</gene>
<protein>
    <recommendedName>
        <fullName evidence="3">DUF2283 domain-containing protein</fullName>
    </recommendedName>
</protein>
<reference evidence="1 2" key="1">
    <citation type="journal article" date="2016" name="Nat. Commun.">
        <title>Thousands of microbial genomes shed light on interconnected biogeochemical processes in an aquifer system.</title>
        <authorList>
            <person name="Anantharaman K."/>
            <person name="Brown C.T."/>
            <person name="Hug L.A."/>
            <person name="Sharon I."/>
            <person name="Castelle C.J."/>
            <person name="Probst A.J."/>
            <person name="Thomas B.C."/>
            <person name="Singh A."/>
            <person name="Wilkins M.J."/>
            <person name="Karaoz U."/>
            <person name="Brodie E.L."/>
            <person name="Williams K.H."/>
            <person name="Hubbard S.S."/>
            <person name="Banfield J.F."/>
        </authorList>
    </citation>
    <scope>NUCLEOTIDE SEQUENCE [LARGE SCALE GENOMIC DNA]</scope>
</reference>
<proteinExistence type="predicted"/>
<name>A0A1G2G0G6_9BACT</name>
<dbReference type="Proteomes" id="UP000176700">
    <property type="component" value="Unassembled WGS sequence"/>
</dbReference>
<accession>A0A1G2G0G6</accession>
<dbReference type="EMBL" id="MHNI01000002">
    <property type="protein sequence ID" value="OGZ43796.1"/>
    <property type="molecule type" value="Genomic_DNA"/>
</dbReference>
<organism evidence="1 2">
    <name type="scientific">Candidatus Ryanbacteria bacterium RIFCSPHIGHO2_01_45_13</name>
    <dbReference type="NCBI Taxonomy" id="1802112"/>
    <lineage>
        <taxon>Bacteria</taxon>
        <taxon>Candidatus Ryaniibacteriota</taxon>
    </lineage>
</organism>
<evidence type="ECO:0000313" key="1">
    <source>
        <dbReference type="EMBL" id="OGZ43796.1"/>
    </source>
</evidence>
<sequence length="73" mass="7922">MHVEYDSEANILSFELGGGDITYAKEYSGTIIHFTEGNKPVLIEVLQASHFISKLGKLKKRGVVISPASSPTT</sequence>
<dbReference type="AlphaFoldDB" id="A0A1G2G0G6"/>
<dbReference type="Pfam" id="PF10049">
    <property type="entry name" value="DUF2283"/>
    <property type="match status" value="1"/>
</dbReference>
<dbReference type="InterPro" id="IPR019270">
    <property type="entry name" value="DUF2283"/>
</dbReference>
<evidence type="ECO:0008006" key="3">
    <source>
        <dbReference type="Google" id="ProtNLM"/>
    </source>
</evidence>
<comment type="caution">
    <text evidence="1">The sequence shown here is derived from an EMBL/GenBank/DDBJ whole genome shotgun (WGS) entry which is preliminary data.</text>
</comment>
<evidence type="ECO:0000313" key="2">
    <source>
        <dbReference type="Proteomes" id="UP000176700"/>
    </source>
</evidence>